<sequence length="266" mass="28562">MTAVHATVWDETGGTGVPVVFVHNIFTWGSDEEYGFARQRPLADRYRLLMMDRRGYGDSPDTDRADFAVDAEDVIDLLGTGGHLVGHGYGGVVAVLAASQHPELVRSLTLIQPSAFDAAREHPAVAAILRRVAQGAAAPADTLTPEEFLTASTRDIGLPTPPATPARLRAVATSMAERPVFEAQLELATLADAAWPTLVICGTWEDAPTLYREYVGEPLMAVAEAVAEAVGAQLLRVPGYYPHTQQPAAVNAALLRLWQVADGERR</sequence>
<keyword evidence="3" id="KW-1185">Reference proteome</keyword>
<comment type="caution">
    <text evidence="2">The sequence shown here is derived from an EMBL/GenBank/DDBJ whole genome shotgun (WGS) entry which is preliminary data.</text>
</comment>
<protein>
    <submittedName>
        <fullName evidence="2">Pimeloyl-ACP methyl ester carboxylesterase</fullName>
    </submittedName>
</protein>
<gene>
    <name evidence="2" type="ORF">FHR34_000300</name>
</gene>
<dbReference type="Gene3D" id="3.40.50.1820">
    <property type="entry name" value="alpha/beta hydrolase"/>
    <property type="match status" value="1"/>
</dbReference>
<accession>A0A7W7QX09</accession>
<dbReference type="InterPro" id="IPR050266">
    <property type="entry name" value="AB_hydrolase_sf"/>
</dbReference>
<proteinExistence type="predicted"/>
<dbReference type="GO" id="GO:0003824">
    <property type="term" value="F:catalytic activity"/>
    <property type="evidence" value="ECO:0007669"/>
    <property type="project" value="UniProtKB-ARBA"/>
</dbReference>
<dbReference type="AlphaFoldDB" id="A0A7W7QX09"/>
<evidence type="ECO:0000313" key="3">
    <source>
        <dbReference type="Proteomes" id="UP000540506"/>
    </source>
</evidence>
<dbReference type="Proteomes" id="UP000540506">
    <property type="component" value="Unassembled WGS sequence"/>
</dbReference>
<feature type="domain" description="AB hydrolase-1" evidence="1">
    <location>
        <begin position="19"/>
        <end position="253"/>
    </location>
</feature>
<dbReference type="InterPro" id="IPR029058">
    <property type="entry name" value="AB_hydrolase_fold"/>
</dbReference>
<evidence type="ECO:0000259" key="1">
    <source>
        <dbReference type="Pfam" id="PF12697"/>
    </source>
</evidence>
<dbReference type="InterPro" id="IPR000073">
    <property type="entry name" value="AB_hydrolase_1"/>
</dbReference>
<reference evidence="2 3" key="1">
    <citation type="submission" date="2020-08" db="EMBL/GenBank/DDBJ databases">
        <title>Sequencing the genomes of 1000 actinobacteria strains.</title>
        <authorList>
            <person name="Klenk H.-P."/>
        </authorList>
    </citation>
    <scope>NUCLEOTIDE SEQUENCE [LARGE SCALE GENOMIC DNA]</scope>
    <source>
        <strain evidence="2 3">DSM 41654</strain>
    </source>
</reference>
<dbReference type="RefSeq" id="WP_184933662.1">
    <property type="nucleotide sequence ID" value="NZ_JACHJV010000001.1"/>
</dbReference>
<dbReference type="SUPFAM" id="SSF53474">
    <property type="entry name" value="alpha/beta-Hydrolases"/>
    <property type="match status" value="1"/>
</dbReference>
<dbReference type="Pfam" id="PF12697">
    <property type="entry name" value="Abhydrolase_6"/>
    <property type="match status" value="1"/>
</dbReference>
<dbReference type="PANTHER" id="PTHR43798">
    <property type="entry name" value="MONOACYLGLYCEROL LIPASE"/>
    <property type="match status" value="1"/>
</dbReference>
<name>A0A7W7QX09_KITKI</name>
<evidence type="ECO:0000313" key="2">
    <source>
        <dbReference type="EMBL" id="MBB4921307.1"/>
    </source>
</evidence>
<organism evidence="2 3">
    <name type="scientific">Kitasatospora kifunensis</name>
    <name type="common">Streptomyces kifunensis</name>
    <dbReference type="NCBI Taxonomy" id="58351"/>
    <lineage>
        <taxon>Bacteria</taxon>
        <taxon>Bacillati</taxon>
        <taxon>Actinomycetota</taxon>
        <taxon>Actinomycetes</taxon>
        <taxon>Kitasatosporales</taxon>
        <taxon>Streptomycetaceae</taxon>
        <taxon>Kitasatospora</taxon>
    </lineage>
</organism>
<dbReference type="EMBL" id="JACHJV010000001">
    <property type="protein sequence ID" value="MBB4921307.1"/>
    <property type="molecule type" value="Genomic_DNA"/>
</dbReference>